<keyword evidence="11" id="KW-0472">Membrane</keyword>
<dbReference type="PANTHER" id="PTHR10954">
    <property type="entry name" value="RIBONUCLEASE H2 SUBUNIT A"/>
    <property type="match status" value="1"/>
</dbReference>
<accession>A0A482X694</accession>
<dbReference type="InterPro" id="IPR024567">
    <property type="entry name" value="RNase_HII/HIII_dom"/>
</dbReference>
<dbReference type="InParanoid" id="A0A482X694"/>
<keyword evidence="6 9" id="KW-0255">Endonuclease</keyword>
<dbReference type="GO" id="GO:0004523">
    <property type="term" value="F:RNA-DNA hybrid ribonuclease activity"/>
    <property type="evidence" value="ECO:0007669"/>
    <property type="project" value="UniProtKB-UniRule"/>
</dbReference>
<keyword evidence="14" id="KW-1185">Reference proteome</keyword>
<evidence type="ECO:0000256" key="5">
    <source>
        <dbReference type="ARBA" id="ARBA00022723"/>
    </source>
</evidence>
<dbReference type="PROSITE" id="PS51975">
    <property type="entry name" value="RNASE_H_2"/>
    <property type="match status" value="1"/>
</dbReference>
<evidence type="ECO:0000256" key="1">
    <source>
        <dbReference type="ARBA" id="ARBA00000077"/>
    </source>
</evidence>
<feature type="transmembrane region" description="Helical" evidence="11">
    <location>
        <begin position="144"/>
        <end position="168"/>
    </location>
</feature>
<keyword evidence="11" id="KW-0812">Transmembrane</keyword>
<comment type="function">
    <text evidence="10">Endonuclease that specifically degrades the RNA of RNA-DNA hybrids.</text>
</comment>
<feature type="transmembrane region" description="Helical" evidence="11">
    <location>
        <begin position="59"/>
        <end position="82"/>
    </location>
</feature>
<dbReference type="PANTHER" id="PTHR10954:SF7">
    <property type="entry name" value="RIBONUCLEASE H2 SUBUNIT A"/>
    <property type="match status" value="1"/>
</dbReference>
<evidence type="ECO:0000256" key="11">
    <source>
        <dbReference type="SAM" id="Phobius"/>
    </source>
</evidence>
<dbReference type="FunFam" id="3.30.420.10:FF:000016">
    <property type="entry name" value="Ribonuclease"/>
    <property type="match status" value="1"/>
</dbReference>
<dbReference type="STRING" id="195883.A0A482X694"/>
<dbReference type="InterPro" id="IPR029399">
    <property type="entry name" value="TMEM192"/>
</dbReference>
<dbReference type="CDD" id="cd07181">
    <property type="entry name" value="RNase_HII_eukaryota_like"/>
    <property type="match status" value="1"/>
</dbReference>
<dbReference type="FunFam" id="1.10.10.460:FF:000001">
    <property type="entry name" value="Ribonuclease"/>
    <property type="match status" value="1"/>
</dbReference>
<reference evidence="13 14" key="1">
    <citation type="journal article" date="2017" name="Gigascience">
        <title>Genome sequence of the small brown planthopper, Laodelphax striatellus.</title>
        <authorList>
            <person name="Zhu J."/>
            <person name="Jiang F."/>
            <person name="Wang X."/>
            <person name="Yang P."/>
            <person name="Bao Y."/>
            <person name="Zhao W."/>
            <person name="Wang W."/>
            <person name="Lu H."/>
            <person name="Wang Q."/>
            <person name="Cui N."/>
            <person name="Li J."/>
            <person name="Chen X."/>
            <person name="Luo L."/>
            <person name="Yu J."/>
            <person name="Kang L."/>
            <person name="Cui F."/>
        </authorList>
    </citation>
    <scope>NUCLEOTIDE SEQUENCE [LARGE SCALE GENOMIC DNA]</scope>
    <source>
        <strain evidence="13">Lst14</strain>
    </source>
</reference>
<dbReference type="OrthoDB" id="7462577at2759"/>
<protein>
    <recommendedName>
        <fullName evidence="10">Ribonuclease</fullName>
        <ecNumber evidence="10">3.1.26.4</ecNumber>
    </recommendedName>
</protein>
<dbReference type="Pfam" id="PF01351">
    <property type="entry name" value="RNase_HII"/>
    <property type="match status" value="1"/>
</dbReference>
<evidence type="ECO:0000256" key="3">
    <source>
        <dbReference type="ARBA" id="ARBA00007058"/>
    </source>
</evidence>
<sequence length="471" mass="53189">MDSDLEYLQPVLNTPTHQYGYVPTIWISVSYIFLTIILELTAVTVYVNWPSNSGQCEPLFYFLYGHAAVWFLTVIFDHYLKWRHHSLYLNGFLDFSEQLKKISAFPLQVISLWNAILLAVVAWYHQTNDELEKACQQTLLKSPVGSVLALISVEAILLIVFFGNYLYFKEVFQIKDNSENLILSSDVPEICKTEKCMLGVDEAGRGPVLGPMVYGICYCPLDKEADVKSLGSADSKTLTEQKRETIFDSICKETSYVGWSVEVISPNTICNSMLQRQKKSLNQVSHDSAIGLIQRTLDAGANITEVYLDTVGPPEKYQEKLSLIFPQLKVTVAKKADSTYPVVGAASICAKVARDCSLSVWKFREGIDLPEGTNWGSGYPNDPETKKFLMHNIDPVFGYPQLVRFSWSTAEKILKEKAVEMEWESDEENDPSIKNNTSITSFFSQKTSSVPTRKRHAFFSERNLVSTSCLE</sequence>
<name>A0A482X694_LAOST</name>
<dbReference type="EMBL" id="QKKF02017192">
    <property type="protein sequence ID" value="RZF41146.1"/>
    <property type="molecule type" value="Genomic_DNA"/>
</dbReference>
<comment type="cofactor">
    <cofactor evidence="9">
        <name>Mn(2+)</name>
        <dbReference type="ChEBI" id="CHEBI:29035"/>
    </cofactor>
    <cofactor evidence="9">
        <name>Mg(2+)</name>
        <dbReference type="ChEBI" id="CHEBI:18420"/>
    </cofactor>
    <text evidence="9">Manganese or magnesium. Binds 1 divalent metal ion per monomer in the absence of substrate. May bind a second metal ion after substrate binding.</text>
</comment>
<dbReference type="NCBIfam" id="TIGR00729">
    <property type="entry name" value="ribonuclease HII"/>
    <property type="match status" value="1"/>
</dbReference>
<dbReference type="GO" id="GO:0006298">
    <property type="term" value="P:mismatch repair"/>
    <property type="evidence" value="ECO:0007669"/>
    <property type="project" value="TreeGrafter"/>
</dbReference>
<keyword evidence="11" id="KW-1133">Transmembrane helix</keyword>
<evidence type="ECO:0000313" key="13">
    <source>
        <dbReference type="EMBL" id="RZF41146.1"/>
    </source>
</evidence>
<organism evidence="13 14">
    <name type="scientific">Laodelphax striatellus</name>
    <name type="common">Small brown planthopper</name>
    <name type="synonym">Delphax striatella</name>
    <dbReference type="NCBI Taxonomy" id="195883"/>
    <lineage>
        <taxon>Eukaryota</taxon>
        <taxon>Metazoa</taxon>
        <taxon>Ecdysozoa</taxon>
        <taxon>Arthropoda</taxon>
        <taxon>Hexapoda</taxon>
        <taxon>Insecta</taxon>
        <taxon>Pterygota</taxon>
        <taxon>Neoptera</taxon>
        <taxon>Paraneoptera</taxon>
        <taxon>Hemiptera</taxon>
        <taxon>Auchenorrhyncha</taxon>
        <taxon>Fulgoroidea</taxon>
        <taxon>Delphacidae</taxon>
        <taxon>Criomorphinae</taxon>
        <taxon>Laodelphax</taxon>
    </lineage>
</organism>
<evidence type="ECO:0000256" key="10">
    <source>
        <dbReference type="RuleBase" id="RU003515"/>
    </source>
</evidence>
<feature type="binding site" evidence="9">
    <location>
        <position position="201"/>
    </location>
    <ligand>
        <name>a divalent metal cation</name>
        <dbReference type="ChEBI" id="CHEBI:60240"/>
    </ligand>
</feature>
<dbReference type="GO" id="GO:0032299">
    <property type="term" value="C:ribonuclease H2 complex"/>
    <property type="evidence" value="ECO:0007669"/>
    <property type="project" value="UniProtKB-ARBA"/>
</dbReference>
<evidence type="ECO:0000256" key="8">
    <source>
        <dbReference type="ARBA" id="ARBA00024981"/>
    </source>
</evidence>
<dbReference type="InterPro" id="IPR023160">
    <property type="entry name" value="RNase_HII_hlx-loop-hlx_cap_dom"/>
</dbReference>
<dbReference type="GO" id="GO:0003723">
    <property type="term" value="F:RNA binding"/>
    <property type="evidence" value="ECO:0007669"/>
    <property type="project" value="UniProtKB-UniRule"/>
</dbReference>
<feature type="transmembrane region" description="Helical" evidence="11">
    <location>
        <begin position="25"/>
        <end position="47"/>
    </location>
</feature>
<dbReference type="EC" id="3.1.26.4" evidence="10"/>
<keyword evidence="4 9" id="KW-0540">Nuclease</keyword>
<evidence type="ECO:0000256" key="4">
    <source>
        <dbReference type="ARBA" id="ARBA00022722"/>
    </source>
</evidence>
<dbReference type="Proteomes" id="UP000291343">
    <property type="component" value="Unassembled WGS sequence"/>
</dbReference>
<evidence type="ECO:0000256" key="2">
    <source>
        <dbReference type="ARBA" id="ARBA00001946"/>
    </source>
</evidence>
<keyword evidence="7 9" id="KW-0378">Hydrolase</keyword>
<dbReference type="InterPro" id="IPR001352">
    <property type="entry name" value="RNase_HII/HIII"/>
</dbReference>
<evidence type="ECO:0000256" key="7">
    <source>
        <dbReference type="ARBA" id="ARBA00022801"/>
    </source>
</evidence>
<feature type="binding site" evidence="9">
    <location>
        <position position="202"/>
    </location>
    <ligand>
        <name>a divalent metal cation</name>
        <dbReference type="ChEBI" id="CHEBI:60240"/>
    </ligand>
</feature>
<proteinExistence type="inferred from homology"/>
<dbReference type="GO" id="GO:0046872">
    <property type="term" value="F:metal ion binding"/>
    <property type="evidence" value="ECO:0007669"/>
    <property type="project" value="UniProtKB-KW"/>
</dbReference>
<feature type="transmembrane region" description="Helical" evidence="11">
    <location>
        <begin position="102"/>
        <end position="124"/>
    </location>
</feature>
<dbReference type="Gene3D" id="3.30.420.10">
    <property type="entry name" value="Ribonuclease H-like superfamily/Ribonuclease H"/>
    <property type="match status" value="1"/>
</dbReference>
<evidence type="ECO:0000259" key="12">
    <source>
        <dbReference type="PROSITE" id="PS51975"/>
    </source>
</evidence>
<dbReference type="GO" id="GO:0043137">
    <property type="term" value="P:DNA replication, removal of RNA primer"/>
    <property type="evidence" value="ECO:0007669"/>
    <property type="project" value="TreeGrafter"/>
</dbReference>
<dbReference type="Pfam" id="PF14802">
    <property type="entry name" value="TMEM192"/>
    <property type="match status" value="1"/>
</dbReference>
<dbReference type="InterPro" id="IPR036397">
    <property type="entry name" value="RNaseH_sf"/>
</dbReference>
<dbReference type="SMR" id="A0A482X694"/>
<dbReference type="AlphaFoldDB" id="A0A482X694"/>
<evidence type="ECO:0000256" key="9">
    <source>
        <dbReference type="PROSITE-ProRule" id="PRU01319"/>
    </source>
</evidence>
<keyword evidence="5 9" id="KW-0479">Metal-binding</keyword>
<feature type="binding site" evidence="9">
    <location>
        <position position="309"/>
    </location>
    <ligand>
        <name>a divalent metal cation</name>
        <dbReference type="ChEBI" id="CHEBI:60240"/>
    </ligand>
</feature>
<comment type="similarity">
    <text evidence="3">Belongs to the RNase HII family. Eukaryotic subfamily.</text>
</comment>
<comment type="cofactor">
    <cofactor evidence="2">
        <name>Mg(2+)</name>
        <dbReference type="ChEBI" id="CHEBI:18420"/>
    </cofactor>
</comment>
<comment type="caution">
    <text evidence="13">The sequence shown here is derived from an EMBL/GenBank/DDBJ whole genome shotgun (WGS) entry which is preliminary data.</text>
</comment>
<comment type="function">
    <text evidence="8">Catalytic subunit of RNase HII, an endonuclease that specifically degrades the RNA of RNA:DNA hybrids. Participates in DNA replication, possibly by mediating the removal of lagging-strand Okazaki fragment RNA primers during DNA replication. Mediates the excision of single ribonucleotides from DNA:RNA duplexes.</text>
</comment>
<gene>
    <name evidence="13" type="ORF">LSTR_LSTR010798</name>
</gene>
<dbReference type="FunCoup" id="A0A482X694">
    <property type="interactions" value="522"/>
</dbReference>
<dbReference type="Gene3D" id="1.10.10.460">
    <property type="entry name" value="Ribonuclease hii. Domain 2"/>
    <property type="match status" value="1"/>
</dbReference>
<evidence type="ECO:0000256" key="6">
    <source>
        <dbReference type="ARBA" id="ARBA00022759"/>
    </source>
</evidence>
<feature type="domain" description="RNase H type-2" evidence="12">
    <location>
        <begin position="195"/>
        <end position="419"/>
    </location>
</feature>
<dbReference type="InterPro" id="IPR012337">
    <property type="entry name" value="RNaseH-like_sf"/>
</dbReference>
<evidence type="ECO:0000313" key="14">
    <source>
        <dbReference type="Proteomes" id="UP000291343"/>
    </source>
</evidence>
<dbReference type="SUPFAM" id="SSF53098">
    <property type="entry name" value="Ribonuclease H-like"/>
    <property type="match status" value="1"/>
</dbReference>
<dbReference type="InterPro" id="IPR004649">
    <property type="entry name" value="RNase_H2_suA"/>
</dbReference>
<comment type="catalytic activity">
    <reaction evidence="1 9 10">
        <text>Endonucleolytic cleavage to 5'-phosphomonoester.</text>
        <dbReference type="EC" id="3.1.26.4"/>
    </reaction>
</comment>